<dbReference type="Proteomes" id="UP000249915">
    <property type="component" value="Unassembled WGS sequence"/>
</dbReference>
<dbReference type="InterPro" id="IPR006311">
    <property type="entry name" value="TAT_signal"/>
</dbReference>
<evidence type="ECO:0000313" key="8">
    <source>
        <dbReference type="Proteomes" id="UP000249915"/>
    </source>
</evidence>
<evidence type="ECO:0000256" key="5">
    <source>
        <dbReference type="SAM" id="SignalP"/>
    </source>
</evidence>
<comment type="subcellular location">
    <subcellularLocation>
        <location evidence="1">Cell envelope</location>
    </subcellularLocation>
</comment>
<feature type="signal peptide" evidence="5">
    <location>
        <begin position="1"/>
        <end position="24"/>
    </location>
</feature>
<dbReference type="NCBIfam" id="TIGR01409">
    <property type="entry name" value="TAT_signal_seq"/>
    <property type="match status" value="1"/>
</dbReference>
<feature type="chain" id="PRO_5015963138" evidence="5">
    <location>
        <begin position="25"/>
        <end position="330"/>
    </location>
</feature>
<evidence type="ECO:0000256" key="4">
    <source>
        <dbReference type="ARBA" id="ARBA00022729"/>
    </source>
</evidence>
<dbReference type="PANTHER" id="PTHR30532:SF24">
    <property type="entry name" value="FERRIC ENTEROBACTIN-BINDING PERIPLASMIC PROTEIN FEPB"/>
    <property type="match status" value="1"/>
</dbReference>
<dbReference type="InterPro" id="IPR002491">
    <property type="entry name" value="ABC_transptr_periplasmic_BD"/>
</dbReference>
<dbReference type="EMBL" id="MASW01000001">
    <property type="protein sequence ID" value="PXY32704.1"/>
    <property type="molecule type" value="Genomic_DNA"/>
</dbReference>
<organism evidence="7 8">
    <name type="scientific">Prauserella muralis</name>
    <dbReference type="NCBI Taxonomy" id="588067"/>
    <lineage>
        <taxon>Bacteria</taxon>
        <taxon>Bacillati</taxon>
        <taxon>Actinomycetota</taxon>
        <taxon>Actinomycetes</taxon>
        <taxon>Pseudonocardiales</taxon>
        <taxon>Pseudonocardiaceae</taxon>
        <taxon>Prauserella</taxon>
    </lineage>
</organism>
<dbReference type="AlphaFoldDB" id="A0A2V4BBE0"/>
<dbReference type="Pfam" id="PF01497">
    <property type="entry name" value="Peripla_BP_2"/>
    <property type="match status" value="1"/>
</dbReference>
<gene>
    <name evidence="7" type="ORF">BAY60_04090</name>
</gene>
<evidence type="ECO:0000259" key="6">
    <source>
        <dbReference type="PROSITE" id="PS50983"/>
    </source>
</evidence>
<dbReference type="GO" id="GO:1901678">
    <property type="term" value="P:iron coordination entity transport"/>
    <property type="evidence" value="ECO:0007669"/>
    <property type="project" value="UniProtKB-ARBA"/>
</dbReference>
<keyword evidence="8" id="KW-1185">Reference proteome</keyword>
<keyword evidence="4 5" id="KW-0732">Signal</keyword>
<evidence type="ECO:0000256" key="2">
    <source>
        <dbReference type="ARBA" id="ARBA00008814"/>
    </source>
</evidence>
<name>A0A2V4BBE0_9PSEU</name>
<dbReference type="GO" id="GO:0030288">
    <property type="term" value="C:outer membrane-bounded periplasmic space"/>
    <property type="evidence" value="ECO:0007669"/>
    <property type="project" value="TreeGrafter"/>
</dbReference>
<dbReference type="PROSITE" id="PS50983">
    <property type="entry name" value="FE_B12_PBP"/>
    <property type="match status" value="1"/>
</dbReference>
<dbReference type="PANTHER" id="PTHR30532">
    <property type="entry name" value="IRON III DICITRATE-BINDING PERIPLASMIC PROTEIN"/>
    <property type="match status" value="1"/>
</dbReference>
<dbReference type="OrthoDB" id="7941913at2"/>
<dbReference type="InterPro" id="IPR019546">
    <property type="entry name" value="TAT_signal_bac_arc"/>
</dbReference>
<protein>
    <submittedName>
        <fullName evidence="7">Iron complex transporter substrate-binding protein</fullName>
    </submittedName>
</protein>
<feature type="domain" description="Fe/B12 periplasmic-binding" evidence="6">
    <location>
        <begin position="57"/>
        <end position="330"/>
    </location>
</feature>
<keyword evidence="3" id="KW-0813">Transport</keyword>
<reference evidence="7 8" key="1">
    <citation type="submission" date="2016-07" db="EMBL/GenBank/DDBJ databases">
        <title>Draft genome sequence of Prauserella muralis DSM 45305, isolated from a mould-covered wall in an indoor environment.</title>
        <authorList>
            <person name="Ruckert C."/>
            <person name="Albersmeier A."/>
            <person name="Jiang C.-L."/>
            <person name="Jiang Y."/>
            <person name="Kalinowski J."/>
            <person name="Schneider O."/>
            <person name="Winkler A."/>
            <person name="Zotchev S.B."/>
        </authorList>
    </citation>
    <scope>NUCLEOTIDE SEQUENCE [LARGE SCALE GENOMIC DNA]</scope>
    <source>
        <strain evidence="7 8">DSM 45305</strain>
    </source>
</reference>
<comment type="caution">
    <text evidence="7">The sequence shown here is derived from an EMBL/GenBank/DDBJ whole genome shotgun (WGS) entry which is preliminary data.</text>
</comment>
<accession>A0A2V4BBE0</accession>
<dbReference type="SUPFAM" id="SSF53807">
    <property type="entry name" value="Helical backbone' metal receptor"/>
    <property type="match status" value="1"/>
</dbReference>
<comment type="similarity">
    <text evidence="2">Belongs to the bacterial solute-binding protein 8 family.</text>
</comment>
<evidence type="ECO:0000313" key="7">
    <source>
        <dbReference type="EMBL" id="PXY32704.1"/>
    </source>
</evidence>
<sequence length="330" mass="35810">MRSDLSRRRFLGGALALGATATLAACGYQEDTGGSGTSQAWSYTDDRGRKLGGDRPKRIVAQVTAAAALWEFGIRPVGIFGPSKLPNGEKDPLAGPIDLGKVQSLGNVWGEFNYDRYVSLEPDLLISVMYLRDELWYVPAEQAEAVEKAAPTLGVDLAGVSMPDGIEKFRTLAKALGADVNTPRINEAKATFERAGQNFADAAKTVNGKTALLVSATKEGMWAGNAQGFPSSKQMAEAGLTFLEPKAPGDGNYWEQLSWENAGKYRSDIILLDNRHGNLQSEQLKASYPTWRQLPAVRAGNVFAWNPETPFYYEAATEQLDRLGSSLRTV</sequence>
<dbReference type="InterPro" id="IPR051313">
    <property type="entry name" value="Bact_iron-sidero_bind"/>
</dbReference>
<evidence type="ECO:0000256" key="3">
    <source>
        <dbReference type="ARBA" id="ARBA00022448"/>
    </source>
</evidence>
<evidence type="ECO:0000256" key="1">
    <source>
        <dbReference type="ARBA" id="ARBA00004196"/>
    </source>
</evidence>
<dbReference type="PROSITE" id="PS51257">
    <property type="entry name" value="PROKAR_LIPOPROTEIN"/>
    <property type="match status" value="1"/>
</dbReference>
<dbReference type="PROSITE" id="PS51318">
    <property type="entry name" value="TAT"/>
    <property type="match status" value="1"/>
</dbReference>
<proteinExistence type="inferred from homology"/>
<dbReference type="Gene3D" id="3.40.50.1980">
    <property type="entry name" value="Nitrogenase molybdenum iron protein domain"/>
    <property type="match status" value="2"/>
</dbReference>